<dbReference type="SUPFAM" id="SSF81296">
    <property type="entry name" value="E set domains"/>
    <property type="match status" value="1"/>
</dbReference>
<gene>
    <name evidence="8" type="ORF">SAMN04488693_12511</name>
</gene>
<dbReference type="InterPro" id="IPR014756">
    <property type="entry name" value="Ig_E-set"/>
</dbReference>
<dbReference type="GO" id="GO:0005886">
    <property type="term" value="C:plasma membrane"/>
    <property type="evidence" value="ECO:0007669"/>
    <property type="project" value="TreeGrafter"/>
</dbReference>
<feature type="transmembrane region" description="Helical" evidence="6">
    <location>
        <begin position="23"/>
        <end position="42"/>
    </location>
</feature>
<evidence type="ECO:0000256" key="1">
    <source>
        <dbReference type="ARBA" id="ARBA00004196"/>
    </source>
</evidence>
<evidence type="ECO:0000256" key="4">
    <source>
        <dbReference type="ARBA" id="ARBA00023008"/>
    </source>
</evidence>
<organism evidence="8 9">
    <name type="scientific">Arthrobacter subterraneus</name>
    <dbReference type="NCBI Taxonomy" id="335973"/>
    <lineage>
        <taxon>Bacteria</taxon>
        <taxon>Bacillati</taxon>
        <taxon>Actinomycetota</taxon>
        <taxon>Actinomycetes</taxon>
        <taxon>Micrococcales</taxon>
        <taxon>Micrococcaceae</taxon>
        <taxon>Arthrobacter</taxon>
    </lineage>
</organism>
<evidence type="ECO:0000256" key="5">
    <source>
        <dbReference type="SAM" id="MobiDB-lite"/>
    </source>
</evidence>
<reference evidence="8 9" key="1">
    <citation type="submission" date="2016-10" db="EMBL/GenBank/DDBJ databases">
        <authorList>
            <person name="de Groot N.N."/>
        </authorList>
    </citation>
    <scope>NUCLEOTIDE SEQUENCE [LARGE SCALE GENOMIC DNA]</scope>
    <source>
        <strain evidence="8 9">NP_1H</strain>
    </source>
</reference>
<dbReference type="Pfam" id="PF04234">
    <property type="entry name" value="CopC"/>
    <property type="match status" value="1"/>
</dbReference>
<keyword evidence="6" id="KW-0472">Membrane</keyword>
<dbReference type="Proteomes" id="UP000199258">
    <property type="component" value="Unassembled WGS sequence"/>
</dbReference>
<dbReference type="InterPro" id="IPR007348">
    <property type="entry name" value="CopC_dom"/>
</dbReference>
<feature type="domain" description="CopC" evidence="7">
    <location>
        <begin position="44"/>
        <end position="139"/>
    </location>
</feature>
<keyword evidence="2" id="KW-0479">Metal-binding</keyword>
<feature type="compositionally biased region" description="Low complexity" evidence="5">
    <location>
        <begin position="141"/>
        <end position="167"/>
    </location>
</feature>
<keyword evidence="4" id="KW-0186">Copper</keyword>
<keyword evidence="6" id="KW-1133">Transmembrane helix</keyword>
<proteinExistence type="predicted"/>
<name>A0A1G8NP33_9MICC</name>
<accession>A0A1G8NP33</accession>
<dbReference type="STRING" id="335973.SAMN04488693_12511"/>
<dbReference type="InterPro" id="IPR014755">
    <property type="entry name" value="Cu-Rt/internalin_Ig-like"/>
</dbReference>
<dbReference type="GO" id="GO:0042597">
    <property type="term" value="C:periplasmic space"/>
    <property type="evidence" value="ECO:0007669"/>
    <property type="project" value="InterPro"/>
</dbReference>
<dbReference type="GO" id="GO:0006825">
    <property type="term" value="P:copper ion transport"/>
    <property type="evidence" value="ECO:0007669"/>
    <property type="project" value="InterPro"/>
</dbReference>
<dbReference type="GO" id="GO:0005507">
    <property type="term" value="F:copper ion binding"/>
    <property type="evidence" value="ECO:0007669"/>
    <property type="project" value="InterPro"/>
</dbReference>
<evidence type="ECO:0000259" key="7">
    <source>
        <dbReference type="Pfam" id="PF04234"/>
    </source>
</evidence>
<keyword evidence="3" id="KW-0732">Signal</keyword>
<dbReference type="OrthoDB" id="5242236at2"/>
<evidence type="ECO:0000313" key="9">
    <source>
        <dbReference type="Proteomes" id="UP000199258"/>
    </source>
</evidence>
<dbReference type="Gene3D" id="2.60.40.1220">
    <property type="match status" value="1"/>
</dbReference>
<dbReference type="GO" id="GO:0046688">
    <property type="term" value="P:response to copper ion"/>
    <property type="evidence" value="ECO:0007669"/>
    <property type="project" value="InterPro"/>
</dbReference>
<comment type="subcellular location">
    <subcellularLocation>
        <location evidence="1">Cell envelope</location>
    </subcellularLocation>
</comment>
<dbReference type="AlphaFoldDB" id="A0A1G8NP33"/>
<protein>
    <recommendedName>
        <fullName evidence="7">CopC domain-containing protein</fullName>
    </recommendedName>
</protein>
<sequence>MHVPKPPITLHTRRPRTPGLRRALLGILAATMIGLIGTPAAIAHDSLIGTAPEEGQVIDTAPETITITLSEAPLESSGLELSRIQITGPDNNPVEATPVTLEGNVMSAPATIDAPGVYSVAWRTVSSDGHPIEGVFEFTYEPASSTPTEGPSASASAAESAEPTPTADASPSASEEEDPVAEPASEDTESSGGVSWLLPIVIAVILVAGAAAFMIGHRQAVKADAREDGTEG</sequence>
<dbReference type="GO" id="GO:0030313">
    <property type="term" value="C:cell envelope"/>
    <property type="evidence" value="ECO:0007669"/>
    <property type="project" value="UniProtKB-SubCell"/>
</dbReference>
<evidence type="ECO:0000256" key="6">
    <source>
        <dbReference type="SAM" id="Phobius"/>
    </source>
</evidence>
<feature type="transmembrane region" description="Helical" evidence="6">
    <location>
        <begin position="196"/>
        <end position="216"/>
    </location>
</feature>
<evidence type="ECO:0000256" key="3">
    <source>
        <dbReference type="ARBA" id="ARBA00022729"/>
    </source>
</evidence>
<dbReference type="InterPro" id="IPR032694">
    <property type="entry name" value="CopC/D"/>
</dbReference>
<evidence type="ECO:0000256" key="2">
    <source>
        <dbReference type="ARBA" id="ARBA00022723"/>
    </source>
</evidence>
<dbReference type="PANTHER" id="PTHR34820:SF4">
    <property type="entry name" value="INNER MEMBRANE PROTEIN YEBZ"/>
    <property type="match status" value="1"/>
</dbReference>
<dbReference type="RefSeq" id="WP_090588142.1">
    <property type="nucleotide sequence ID" value="NZ_FNDT01000025.1"/>
</dbReference>
<feature type="compositionally biased region" description="Acidic residues" evidence="5">
    <location>
        <begin position="174"/>
        <end position="189"/>
    </location>
</feature>
<evidence type="ECO:0000313" key="8">
    <source>
        <dbReference type="EMBL" id="SDI81935.1"/>
    </source>
</evidence>
<feature type="region of interest" description="Disordered" evidence="5">
    <location>
        <begin position="141"/>
        <end position="192"/>
    </location>
</feature>
<keyword evidence="9" id="KW-1185">Reference proteome</keyword>
<dbReference type="PANTHER" id="PTHR34820">
    <property type="entry name" value="INNER MEMBRANE PROTEIN YEBZ"/>
    <property type="match status" value="1"/>
</dbReference>
<dbReference type="EMBL" id="FNDT01000025">
    <property type="protein sequence ID" value="SDI81935.1"/>
    <property type="molecule type" value="Genomic_DNA"/>
</dbReference>
<keyword evidence="6" id="KW-0812">Transmembrane</keyword>